<dbReference type="PANTHER" id="PTHR43806:SF66">
    <property type="entry name" value="SERIN ENDOPEPTIDASE"/>
    <property type="match status" value="1"/>
</dbReference>
<feature type="chain" id="PRO_5013004759" evidence="12">
    <location>
        <begin position="21"/>
        <end position="909"/>
    </location>
</feature>
<dbReference type="PROSITE" id="PS00137">
    <property type="entry name" value="SUBTILASE_HIS"/>
    <property type="match status" value="1"/>
</dbReference>
<evidence type="ECO:0000256" key="7">
    <source>
        <dbReference type="ARBA" id="ARBA00022825"/>
    </source>
</evidence>
<dbReference type="SUPFAM" id="SSF52025">
    <property type="entry name" value="PA domain"/>
    <property type="match status" value="1"/>
</dbReference>
<dbReference type="SUPFAM" id="SSF52743">
    <property type="entry name" value="Subtilisin-like"/>
    <property type="match status" value="1"/>
</dbReference>
<dbReference type="CDD" id="cd07489">
    <property type="entry name" value="Peptidases_S8_5"/>
    <property type="match status" value="1"/>
</dbReference>
<comment type="caution">
    <text evidence="16">The sequence shown here is derived from an EMBL/GenBank/DDBJ whole genome shotgun (WGS) entry which is preliminary data.</text>
</comment>
<dbReference type="GO" id="GO:0004252">
    <property type="term" value="F:serine-type endopeptidase activity"/>
    <property type="evidence" value="ECO:0007669"/>
    <property type="project" value="UniProtKB-UniRule"/>
</dbReference>
<feature type="active site" description="Charge relay system" evidence="8 9">
    <location>
        <position position="506"/>
    </location>
</feature>
<keyword evidence="3" id="KW-0964">Secreted</keyword>
<dbReference type="Pfam" id="PF02225">
    <property type="entry name" value="PA"/>
    <property type="match status" value="1"/>
</dbReference>
<feature type="signal peptide" evidence="12">
    <location>
        <begin position="1"/>
        <end position="20"/>
    </location>
</feature>
<dbReference type="InterPro" id="IPR015500">
    <property type="entry name" value="Peptidase_S8_subtilisin-rel"/>
</dbReference>
<dbReference type="GO" id="GO:0005615">
    <property type="term" value="C:extracellular space"/>
    <property type="evidence" value="ECO:0007669"/>
    <property type="project" value="TreeGrafter"/>
</dbReference>
<dbReference type="Pfam" id="PF06280">
    <property type="entry name" value="fn3_5"/>
    <property type="match status" value="1"/>
</dbReference>
<dbReference type="GO" id="GO:0006508">
    <property type="term" value="P:proteolysis"/>
    <property type="evidence" value="ECO:0007669"/>
    <property type="project" value="UniProtKB-KW"/>
</dbReference>
<dbReference type="PROSITE" id="PS00138">
    <property type="entry name" value="SUBTILASE_SER"/>
    <property type="match status" value="1"/>
</dbReference>
<dbReference type="PANTHER" id="PTHR43806">
    <property type="entry name" value="PEPTIDASE S8"/>
    <property type="match status" value="1"/>
</dbReference>
<keyword evidence="6 9" id="KW-0378">Hydrolase</keyword>
<sequence length="909" mass="96867">MVVRGALLSLSALLLLGAHAQREQQQQPRYIIELEKGSTFLKHLNDARVHYQYDSDLFYGASVEFASPARARAALARHEVVNSWSVMTHQHPAFSTDDESTDRPQAFDKSSFDASALGVFANYTNHDGNDGTSVRVGIIDSGVDYRHPALGGCFGDGCKIAYGYDLVGSDYPASVTPDDDPLDDCPVNAVGATGHGTFVSGIIAADDKSLNWTGVAPGVKLGMWRVFGCNSQSSTSDVFMKAMEMAYKADMDIINISLGTNGGWAEDALSVLADRLVAKGVHVVVAVGNIGTSGIMLTAAPATAHNVISVGSQFGDHVPGFGLNLYANNDSDYYDLAYRTATSKPLQVNRTRLVASSRSFNASSDGCQPYDSPLHGAVLVHDGGCSLHAKALYASRANASALIIYTDTTGTATTKTADASLPIAFVNHGDGKILFDALNTTATVELTTSLRALKRTDGEAGWVAGFTSLGPTNELELKPEIIAPGSNLFSTLPLRQGGYGLMSGTSMSSPYVAGTVARMLTGGREVEPAVVKDSLMNFAKPNKAPVATTASTGDSPLRQGAGVINYERALAQPFRISPAKLSFNDTEHINATQTLTIYNNGETDLKMHLVHGPALTVTDYASKDDTPLEPIRFAKSTSETAKVAFDDADVTVPAGSSVKVQVHVTPPSGLPDHAIYGGYIGFETRSMAASVPYIGMVGSMADLAILDRSNKYDPYPFPSIGYPNGTIVQGEGYFAINDSTEAYPVVLARLLTGTPLLELQVLDQHQKVLGVVPYDLAGETTREWLPRNTRSATSSSKIFDNWSWSGEYTTADGKENWVEPGLYYLRMRALHVFGDRSNDDDWDTWTSPKLHMARSSRYFSNSANTTAIPTKLSPSAAATSGDAEDIVASPPPSGMDGFSVSVGPKVTSV</sequence>
<dbReference type="InterPro" id="IPR050131">
    <property type="entry name" value="Peptidase_S8_subtilisin-like"/>
</dbReference>
<dbReference type="PROSITE" id="PS00136">
    <property type="entry name" value="SUBTILASE_ASP"/>
    <property type="match status" value="1"/>
</dbReference>
<dbReference type="Pfam" id="PF00082">
    <property type="entry name" value="Peptidase_S8"/>
    <property type="match status" value="1"/>
</dbReference>
<dbReference type="InterPro" id="IPR000209">
    <property type="entry name" value="Peptidase_S8/S53_dom"/>
</dbReference>
<comment type="similarity">
    <text evidence="1 9 10">Belongs to the peptidase S8 family.</text>
</comment>
<keyword evidence="4 9" id="KW-0645">Protease</keyword>
<evidence type="ECO:0000313" key="16">
    <source>
        <dbReference type="EMBL" id="ORZ01661.1"/>
    </source>
</evidence>
<dbReference type="InterPro" id="IPR022398">
    <property type="entry name" value="Peptidase_S8_His-AS"/>
</dbReference>
<dbReference type="InterPro" id="IPR036852">
    <property type="entry name" value="Peptidase_S8/S53_dom_sf"/>
</dbReference>
<evidence type="ECO:0000256" key="2">
    <source>
        <dbReference type="ARBA" id="ARBA00022512"/>
    </source>
</evidence>
<evidence type="ECO:0000256" key="11">
    <source>
        <dbReference type="SAM" id="MobiDB-lite"/>
    </source>
</evidence>
<dbReference type="Gene3D" id="3.50.30.30">
    <property type="match status" value="1"/>
</dbReference>
<dbReference type="PROSITE" id="PS51892">
    <property type="entry name" value="SUBTILASE"/>
    <property type="match status" value="1"/>
</dbReference>
<feature type="domain" description="Peptidase S8/S53" evidence="13">
    <location>
        <begin position="131"/>
        <end position="548"/>
    </location>
</feature>
<feature type="domain" description="PA" evidence="14">
    <location>
        <begin position="363"/>
        <end position="434"/>
    </location>
</feature>
<evidence type="ECO:0000256" key="3">
    <source>
        <dbReference type="ARBA" id="ARBA00022525"/>
    </source>
</evidence>
<accession>A0A1X2HQP7</accession>
<dbReference type="OrthoDB" id="206201at2759"/>
<evidence type="ECO:0000256" key="12">
    <source>
        <dbReference type="SAM" id="SignalP"/>
    </source>
</evidence>
<dbReference type="AlphaFoldDB" id="A0A1X2HQP7"/>
<evidence type="ECO:0000259" key="14">
    <source>
        <dbReference type="Pfam" id="PF02225"/>
    </source>
</evidence>
<keyword evidence="17" id="KW-1185">Reference proteome</keyword>
<dbReference type="InterPro" id="IPR023827">
    <property type="entry name" value="Peptidase_S8_Asp-AS"/>
</dbReference>
<evidence type="ECO:0000256" key="5">
    <source>
        <dbReference type="ARBA" id="ARBA00022729"/>
    </source>
</evidence>
<dbReference type="InterPro" id="IPR010435">
    <property type="entry name" value="C5a/SBT2-like_Fn3"/>
</dbReference>
<evidence type="ECO:0000256" key="9">
    <source>
        <dbReference type="PROSITE-ProRule" id="PRU01240"/>
    </source>
</evidence>
<name>A0A1X2HQP7_SYNRA</name>
<proteinExistence type="inferred from homology"/>
<dbReference type="InterPro" id="IPR046450">
    <property type="entry name" value="PA_dom_sf"/>
</dbReference>
<dbReference type="InParanoid" id="A0A1X2HQP7"/>
<evidence type="ECO:0000256" key="4">
    <source>
        <dbReference type="ARBA" id="ARBA00022670"/>
    </source>
</evidence>
<keyword evidence="5 12" id="KW-0732">Signal</keyword>
<feature type="active site" description="Charge relay system" evidence="8 9">
    <location>
        <position position="140"/>
    </location>
</feature>
<keyword evidence="7 9" id="KW-0720">Serine protease</keyword>
<dbReference type="InterPro" id="IPR023828">
    <property type="entry name" value="Peptidase_S8_Ser-AS"/>
</dbReference>
<evidence type="ECO:0000256" key="1">
    <source>
        <dbReference type="ARBA" id="ARBA00011073"/>
    </source>
</evidence>
<gene>
    <name evidence="16" type="ORF">BCR43DRAFT_487290</name>
</gene>
<dbReference type="Gene3D" id="3.40.50.200">
    <property type="entry name" value="Peptidase S8/S53 domain"/>
    <property type="match status" value="1"/>
</dbReference>
<evidence type="ECO:0000256" key="6">
    <source>
        <dbReference type="ARBA" id="ARBA00022801"/>
    </source>
</evidence>
<evidence type="ECO:0000313" key="17">
    <source>
        <dbReference type="Proteomes" id="UP000242180"/>
    </source>
</evidence>
<dbReference type="InterPro" id="IPR034187">
    <property type="entry name" value="Peptidases_S8_5"/>
</dbReference>
<dbReference type="EMBL" id="MCGN01000002">
    <property type="protein sequence ID" value="ORZ01661.1"/>
    <property type="molecule type" value="Genomic_DNA"/>
</dbReference>
<dbReference type="OMA" id="WDTWTSP"/>
<evidence type="ECO:0000256" key="8">
    <source>
        <dbReference type="PIRSR" id="PIRSR615500-1"/>
    </source>
</evidence>
<evidence type="ECO:0000259" key="15">
    <source>
        <dbReference type="Pfam" id="PF06280"/>
    </source>
</evidence>
<keyword evidence="2" id="KW-0134">Cell wall</keyword>
<evidence type="ECO:0000256" key="10">
    <source>
        <dbReference type="RuleBase" id="RU003355"/>
    </source>
</evidence>
<feature type="active site" description="Charge relay system" evidence="8 9">
    <location>
        <position position="195"/>
    </location>
</feature>
<dbReference type="STRING" id="13706.A0A1X2HQP7"/>
<organism evidence="16 17">
    <name type="scientific">Syncephalastrum racemosum</name>
    <name type="common">Filamentous fungus</name>
    <dbReference type="NCBI Taxonomy" id="13706"/>
    <lineage>
        <taxon>Eukaryota</taxon>
        <taxon>Fungi</taxon>
        <taxon>Fungi incertae sedis</taxon>
        <taxon>Mucoromycota</taxon>
        <taxon>Mucoromycotina</taxon>
        <taxon>Mucoromycetes</taxon>
        <taxon>Mucorales</taxon>
        <taxon>Syncephalastraceae</taxon>
        <taxon>Syncephalastrum</taxon>
    </lineage>
</organism>
<dbReference type="GO" id="GO:0016020">
    <property type="term" value="C:membrane"/>
    <property type="evidence" value="ECO:0007669"/>
    <property type="project" value="InterPro"/>
</dbReference>
<feature type="region of interest" description="Disordered" evidence="11">
    <location>
        <begin position="870"/>
        <end position="909"/>
    </location>
</feature>
<dbReference type="Proteomes" id="UP000242180">
    <property type="component" value="Unassembled WGS sequence"/>
</dbReference>
<reference evidence="16 17" key="1">
    <citation type="submission" date="2016-07" db="EMBL/GenBank/DDBJ databases">
        <title>Pervasive Adenine N6-methylation of Active Genes in Fungi.</title>
        <authorList>
            <consortium name="DOE Joint Genome Institute"/>
            <person name="Mondo S.J."/>
            <person name="Dannebaum R.O."/>
            <person name="Kuo R.C."/>
            <person name="Labutti K."/>
            <person name="Haridas S."/>
            <person name="Kuo A."/>
            <person name="Salamov A."/>
            <person name="Ahrendt S.R."/>
            <person name="Lipzen A."/>
            <person name="Sullivan W."/>
            <person name="Andreopoulos W.B."/>
            <person name="Clum A."/>
            <person name="Lindquist E."/>
            <person name="Daum C."/>
            <person name="Ramamoorthy G.K."/>
            <person name="Gryganskyi A."/>
            <person name="Culley D."/>
            <person name="Magnuson J.K."/>
            <person name="James T.Y."/>
            <person name="O'Malley M.A."/>
            <person name="Stajich J.E."/>
            <person name="Spatafora J.W."/>
            <person name="Visel A."/>
            <person name="Grigoriev I.V."/>
        </authorList>
    </citation>
    <scope>NUCLEOTIDE SEQUENCE [LARGE SCALE GENOMIC DNA]</scope>
    <source>
        <strain evidence="16 17">NRRL 2496</strain>
    </source>
</reference>
<feature type="domain" description="C5a peptidase/Subtilisin-like protease SBT2-like Fn3-like" evidence="15">
    <location>
        <begin position="582"/>
        <end position="693"/>
    </location>
</feature>
<evidence type="ECO:0000259" key="13">
    <source>
        <dbReference type="Pfam" id="PF00082"/>
    </source>
</evidence>
<dbReference type="InterPro" id="IPR003137">
    <property type="entry name" value="PA_domain"/>
</dbReference>
<dbReference type="Gene3D" id="2.60.40.1710">
    <property type="entry name" value="Subtilisin-like superfamily"/>
    <property type="match status" value="1"/>
</dbReference>
<protein>
    <submittedName>
        <fullName evidence="16">Peptidase S8/S53 domain-containing protein</fullName>
    </submittedName>
</protein>
<dbReference type="PRINTS" id="PR00723">
    <property type="entry name" value="SUBTILISIN"/>
</dbReference>